<gene>
    <name evidence="1" type="ORF">C6P11_08580</name>
</gene>
<evidence type="ECO:0000313" key="2">
    <source>
        <dbReference type="Proteomes" id="UP000297646"/>
    </source>
</evidence>
<accession>A0A4Z0RYC8</accession>
<dbReference type="RefSeq" id="WP_135520333.1">
    <property type="nucleotide sequence ID" value="NZ_PVSN01000059.1"/>
</dbReference>
<dbReference type="Proteomes" id="UP000297646">
    <property type="component" value="Unassembled WGS sequence"/>
</dbReference>
<dbReference type="EMBL" id="PVSN01000059">
    <property type="protein sequence ID" value="TGE71630.1"/>
    <property type="molecule type" value="Genomic_DNA"/>
</dbReference>
<evidence type="ECO:0000313" key="1">
    <source>
        <dbReference type="EMBL" id="TGE71630.1"/>
    </source>
</evidence>
<name>A0A4Z0RYC8_WEICO</name>
<comment type="caution">
    <text evidence="1">The sequence shown here is derived from an EMBL/GenBank/DDBJ whole genome shotgun (WGS) entry which is preliminary data.</text>
</comment>
<dbReference type="AlphaFoldDB" id="A0A4Z0RYC8"/>
<sequence length="100" mass="11595">MSLIEEIGDLPADDDCSYSAIIKCLRIGMTIRVLVGGTIFSFERAQDDSDNWWLWANETTDRNPFLELTFNTLEEFEAYEYMPGQTLADIWQPEMLYAIE</sequence>
<protein>
    <submittedName>
        <fullName evidence="1">Uncharacterized protein</fullName>
    </submittedName>
</protein>
<organism evidence="1 2">
    <name type="scientific">Weissella confusa</name>
    <name type="common">Lactobacillus confusus</name>
    <dbReference type="NCBI Taxonomy" id="1583"/>
    <lineage>
        <taxon>Bacteria</taxon>
        <taxon>Bacillati</taxon>
        <taxon>Bacillota</taxon>
        <taxon>Bacilli</taxon>
        <taxon>Lactobacillales</taxon>
        <taxon>Lactobacillaceae</taxon>
        <taxon>Weissella</taxon>
    </lineage>
</organism>
<proteinExistence type="predicted"/>
<reference evidence="1 2" key="1">
    <citation type="submission" date="2018-03" db="EMBL/GenBank/DDBJ databases">
        <title>Genome sequencing of Weissella confusa isolates.</title>
        <authorList>
            <person name="Kajala I."/>
            <person name="Baruah R."/>
            <person name="Bergsveinson J."/>
            <person name="Juvonen R."/>
            <person name="Ziola B."/>
        </authorList>
    </citation>
    <scope>NUCLEOTIDE SEQUENCE [LARGE SCALE GENOMIC DNA]</scope>
    <source>
        <strain evidence="1 2">VTT E-062653</strain>
    </source>
</reference>